<keyword evidence="3" id="KW-1185">Reference proteome</keyword>
<dbReference type="Gramene" id="AET3Gv20075200.1">
    <property type="protein sequence ID" value="AET3Gv20075200.1"/>
    <property type="gene ID" value="AET3Gv20075200"/>
</dbReference>
<feature type="region of interest" description="Disordered" evidence="1">
    <location>
        <begin position="1"/>
        <end position="102"/>
    </location>
</feature>
<organism evidence="2 3">
    <name type="scientific">Aegilops tauschii subsp. strangulata</name>
    <name type="common">Goatgrass</name>
    <dbReference type="NCBI Taxonomy" id="200361"/>
    <lineage>
        <taxon>Eukaryota</taxon>
        <taxon>Viridiplantae</taxon>
        <taxon>Streptophyta</taxon>
        <taxon>Embryophyta</taxon>
        <taxon>Tracheophyta</taxon>
        <taxon>Spermatophyta</taxon>
        <taxon>Magnoliopsida</taxon>
        <taxon>Liliopsida</taxon>
        <taxon>Poales</taxon>
        <taxon>Poaceae</taxon>
        <taxon>BOP clade</taxon>
        <taxon>Pooideae</taxon>
        <taxon>Triticodae</taxon>
        <taxon>Triticeae</taxon>
        <taxon>Triticinae</taxon>
        <taxon>Aegilops</taxon>
    </lineage>
</organism>
<proteinExistence type="predicted"/>
<evidence type="ECO:0000313" key="2">
    <source>
        <dbReference type="EnsemblPlants" id="AET3Gv20075200.1"/>
    </source>
</evidence>
<name>A0A453DTK1_AEGTS</name>
<evidence type="ECO:0000313" key="3">
    <source>
        <dbReference type="Proteomes" id="UP000015105"/>
    </source>
</evidence>
<dbReference type="AlphaFoldDB" id="A0A453DTK1"/>
<reference evidence="2" key="5">
    <citation type="journal article" date="2021" name="G3 (Bethesda)">
        <title>Aegilops tauschii genome assembly Aet v5.0 features greater sequence contiguity and improved annotation.</title>
        <authorList>
            <person name="Wang L."/>
            <person name="Zhu T."/>
            <person name="Rodriguez J.C."/>
            <person name="Deal K.R."/>
            <person name="Dubcovsky J."/>
            <person name="McGuire P.E."/>
            <person name="Lux T."/>
            <person name="Spannagl M."/>
            <person name="Mayer K.F.X."/>
            <person name="Baldrich P."/>
            <person name="Meyers B.C."/>
            <person name="Huo N."/>
            <person name="Gu Y.Q."/>
            <person name="Zhou H."/>
            <person name="Devos K.M."/>
            <person name="Bennetzen J.L."/>
            <person name="Unver T."/>
            <person name="Budak H."/>
            <person name="Gulick P.J."/>
            <person name="Galiba G."/>
            <person name="Kalapos B."/>
            <person name="Nelson D.R."/>
            <person name="Li P."/>
            <person name="You F.M."/>
            <person name="Luo M.C."/>
            <person name="Dvorak J."/>
        </authorList>
    </citation>
    <scope>NUCLEOTIDE SEQUENCE [LARGE SCALE GENOMIC DNA]</scope>
    <source>
        <strain evidence="2">cv. AL8/78</strain>
    </source>
</reference>
<evidence type="ECO:0000256" key="1">
    <source>
        <dbReference type="SAM" id="MobiDB-lite"/>
    </source>
</evidence>
<reference evidence="2" key="4">
    <citation type="submission" date="2019-03" db="UniProtKB">
        <authorList>
            <consortium name="EnsemblPlants"/>
        </authorList>
    </citation>
    <scope>IDENTIFICATION</scope>
</reference>
<accession>A0A453DTK1</accession>
<feature type="compositionally biased region" description="Pro residues" evidence="1">
    <location>
        <begin position="1"/>
        <end position="11"/>
    </location>
</feature>
<reference evidence="3" key="1">
    <citation type="journal article" date="2014" name="Science">
        <title>Ancient hybridizations among the ancestral genomes of bread wheat.</title>
        <authorList>
            <consortium name="International Wheat Genome Sequencing Consortium,"/>
            <person name="Marcussen T."/>
            <person name="Sandve S.R."/>
            <person name="Heier L."/>
            <person name="Spannagl M."/>
            <person name="Pfeifer M."/>
            <person name="Jakobsen K.S."/>
            <person name="Wulff B.B."/>
            <person name="Steuernagel B."/>
            <person name="Mayer K.F."/>
            <person name="Olsen O.A."/>
        </authorList>
    </citation>
    <scope>NUCLEOTIDE SEQUENCE [LARGE SCALE GENOMIC DNA]</scope>
    <source>
        <strain evidence="3">cv. AL8/78</strain>
    </source>
</reference>
<feature type="compositionally biased region" description="Low complexity" evidence="1">
    <location>
        <begin position="85"/>
        <end position="102"/>
    </location>
</feature>
<protein>
    <submittedName>
        <fullName evidence="2">Uncharacterized protein</fullName>
    </submittedName>
</protein>
<reference evidence="3" key="2">
    <citation type="journal article" date="2017" name="Nat. Plants">
        <title>The Aegilops tauschii genome reveals multiple impacts of transposons.</title>
        <authorList>
            <person name="Zhao G."/>
            <person name="Zou C."/>
            <person name="Li K."/>
            <person name="Wang K."/>
            <person name="Li T."/>
            <person name="Gao L."/>
            <person name="Zhang X."/>
            <person name="Wang H."/>
            <person name="Yang Z."/>
            <person name="Liu X."/>
            <person name="Jiang W."/>
            <person name="Mao L."/>
            <person name="Kong X."/>
            <person name="Jiao Y."/>
            <person name="Jia J."/>
        </authorList>
    </citation>
    <scope>NUCLEOTIDE SEQUENCE [LARGE SCALE GENOMIC DNA]</scope>
    <source>
        <strain evidence="3">cv. AL8/78</strain>
    </source>
</reference>
<reference evidence="2" key="3">
    <citation type="journal article" date="2017" name="Nature">
        <title>Genome sequence of the progenitor of the wheat D genome Aegilops tauschii.</title>
        <authorList>
            <person name="Luo M.C."/>
            <person name="Gu Y.Q."/>
            <person name="Puiu D."/>
            <person name="Wang H."/>
            <person name="Twardziok S.O."/>
            <person name="Deal K.R."/>
            <person name="Huo N."/>
            <person name="Zhu T."/>
            <person name="Wang L."/>
            <person name="Wang Y."/>
            <person name="McGuire P.E."/>
            <person name="Liu S."/>
            <person name="Long H."/>
            <person name="Ramasamy R.K."/>
            <person name="Rodriguez J.C."/>
            <person name="Van S.L."/>
            <person name="Yuan L."/>
            <person name="Wang Z."/>
            <person name="Xia Z."/>
            <person name="Xiao L."/>
            <person name="Anderson O.D."/>
            <person name="Ouyang S."/>
            <person name="Liang Y."/>
            <person name="Zimin A.V."/>
            <person name="Pertea G."/>
            <person name="Qi P."/>
            <person name="Bennetzen J.L."/>
            <person name="Dai X."/>
            <person name="Dawson M.W."/>
            <person name="Muller H.G."/>
            <person name="Kugler K."/>
            <person name="Rivarola-Duarte L."/>
            <person name="Spannagl M."/>
            <person name="Mayer K.F.X."/>
            <person name="Lu F.H."/>
            <person name="Bevan M.W."/>
            <person name="Leroy P."/>
            <person name="Li P."/>
            <person name="You F.M."/>
            <person name="Sun Q."/>
            <person name="Liu Z."/>
            <person name="Lyons E."/>
            <person name="Wicker T."/>
            <person name="Salzberg S.L."/>
            <person name="Devos K.M."/>
            <person name="Dvorak J."/>
        </authorList>
    </citation>
    <scope>NUCLEOTIDE SEQUENCE [LARGE SCALE GENOMIC DNA]</scope>
    <source>
        <strain evidence="2">cv. AL8/78</strain>
    </source>
</reference>
<feature type="compositionally biased region" description="Basic residues" evidence="1">
    <location>
        <begin position="48"/>
        <end position="57"/>
    </location>
</feature>
<sequence>KGDPDPTPTPPYEYKRAAKPKHHRITLAPTPTLPQRSHSPLAAELARKKQSKSGRRRHEADQGAEPQGPGPGAAGPRGRREQPHPEAAAPREAAPAAQGGDG</sequence>
<dbReference type="EnsemblPlants" id="AET3Gv20075200.1">
    <property type="protein sequence ID" value="AET3Gv20075200.1"/>
    <property type="gene ID" value="AET3Gv20075200"/>
</dbReference>
<dbReference type="Proteomes" id="UP000015105">
    <property type="component" value="Chromosome 3D"/>
</dbReference>